<sequence length="33" mass="3486">MAALIGLIPECQIKTVMQPSTDGAVNDDVRAEV</sequence>
<reference evidence="2" key="1">
    <citation type="submission" date="2022-11" db="UniProtKB">
        <authorList>
            <consortium name="WormBaseParasite"/>
        </authorList>
    </citation>
    <scope>IDENTIFICATION</scope>
</reference>
<dbReference type="WBParaSite" id="PEQ_0000428601-mRNA-1">
    <property type="protein sequence ID" value="PEQ_0000428601-mRNA-1"/>
    <property type="gene ID" value="PEQ_0000428601"/>
</dbReference>
<name>A0A914RC79_PAREQ</name>
<dbReference type="Proteomes" id="UP000887564">
    <property type="component" value="Unplaced"/>
</dbReference>
<keyword evidence="1" id="KW-1185">Reference proteome</keyword>
<evidence type="ECO:0000313" key="1">
    <source>
        <dbReference type="Proteomes" id="UP000887564"/>
    </source>
</evidence>
<dbReference type="AlphaFoldDB" id="A0A914RC79"/>
<protein>
    <submittedName>
        <fullName evidence="2">Uncharacterized protein</fullName>
    </submittedName>
</protein>
<accession>A0A914RC79</accession>
<organism evidence="1 2">
    <name type="scientific">Parascaris equorum</name>
    <name type="common">Equine roundworm</name>
    <dbReference type="NCBI Taxonomy" id="6256"/>
    <lineage>
        <taxon>Eukaryota</taxon>
        <taxon>Metazoa</taxon>
        <taxon>Ecdysozoa</taxon>
        <taxon>Nematoda</taxon>
        <taxon>Chromadorea</taxon>
        <taxon>Rhabditida</taxon>
        <taxon>Spirurina</taxon>
        <taxon>Ascaridomorpha</taxon>
        <taxon>Ascaridoidea</taxon>
        <taxon>Ascarididae</taxon>
        <taxon>Parascaris</taxon>
    </lineage>
</organism>
<proteinExistence type="predicted"/>
<evidence type="ECO:0000313" key="2">
    <source>
        <dbReference type="WBParaSite" id="PEQ_0000428601-mRNA-1"/>
    </source>
</evidence>